<feature type="domain" description="Immunity protein 35" evidence="1">
    <location>
        <begin position="113"/>
        <end position="178"/>
    </location>
</feature>
<accession>A0A1G6RVP4</accession>
<protein>
    <submittedName>
        <fullName evidence="2">Immunity protein 35</fullName>
    </submittedName>
</protein>
<evidence type="ECO:0000313" key="3">
    <source>
        <dbReference type="Proteomes" id="UP000183203"/>
    </source>
</evidence>
<reference evidence="2 3" key="1">
    <citation type="submission" date="2016-09" db="EMBL/GenBank/DDBJ databases">
        <authorList>
            <person name="Capua I."/>
            <person name="De Benedictis P."/>
            <person name="Joannis T."/>
            <person name="Lombin L.H."/>
            <person name="Cattoli G."/>
        </authorList>
    </citation>
    <scope>NUCLEOTIDE SEQUENCE [LARGE SCALE GENOMIC DNA]</scope>
    <source>
        <strain evidence="2 3">NIO-1002</strain>
    </source>
</reference>
<gene>
    <name evidence="2" type="ORF">SAMN05216418_0224</name>
</gene>
<dbReference type="InterPro" id="IPR029082">
    <property type="entry name" value="Imm35"/>
</dbReference>
<proteinExistence type="predicted"/>
<sequence>MQGYQSAAFAVQGDVFQALAGNGPCVIPENGDAVSTPSSAEPVDAQRARLAAGDEVMRRALMRENGSSTTWLYPIAWRLAAIAALRPFDYLEGAFRLRLLITESDGLMRTKTEAEQAALRFLSTSAADDGVERVIPREPVEAGADWVFSYQGHGYVQRGDLDEMLIGNMPIVVPKRDQLPYALNALDDVDD</sequence>
<dbReference type="STRING" id="993073.AS029_16720"/>
<dbReference type="RefSeq" id="WP_058233730.1">
    <property type="nucleotide sequence ID" value="NZ_FMYG01000014.1"/>
</dbReference>
<name>A0A1G6RVP4_9MICO</name>
<evidence type="ECO:0000313" key="2">
    <source>
        <dbReference type="EMBL" id="SDD08521.1"/>
    </source>
</evidence>
<dbReference type="OrthoDB" id="3542635at2"/>
<organism evidence="2 3">
    <name type="scientific">Microbacterium enclense</name>
    <dbReference type="NCBI Taxonomy" id="993073"/>
    <lineage>
        <taxon>Bacteria</taxon>
        <taxon>Bacillati</taxon>
        <taxon>Actinomycetota</taxon>
        <taxon>Actinomycetes</taxon>
        <taxon>Micrococcales</taxon>
        <taxon>Microbacteriaceae</taxon>
        <taxon>Microbacterium</taxon>
    </lineage>
</organism>
<dbReference type="EMBL" id="FMYG01000014">
    <property type="protein sequence ID" value="SDD08521.1"/>
    <property type="molecule type" value="Genomic_DNA"/>
</dbReference>
<dbReference type="Proteomes" id="UP000183203">
    <property type="component" value="Unassembled WGS sequence"/>
</dbReference>
<dbReference type="AlphaFoldDB" id="A0A1G6RVP4"/>
<dbReference type="Pfam" id="PF15567">
    <property type="entry name" value="Imm35"/>
    <property type="match status" value="1"/>
</dbReference>
<evidence type="ECO:0000259" key="1">
    <source>
        <dbReference type="Pfam" id="PF15567"/>
    </source>
</evidence>